<evidence type="ECO:0000313" key="4">
    <source>
        <dbReference type="Proteomes" id="UP000026915"/>
    </source>
</evidence>
<dbReference type="SMART" id="SM00332">
    <property type="entry name" value="PP2Cc"/>
    <property type="match status" value="1"/>
</dbReference>
<dbReference type="Gene3D" id="3.60.40.10">
    <property type="entry name" value="PPM-type phosphatase domain"/>
    <property type="match status" value="1"/>
</dbReference>
<dbReference type="InterPro" id="IPR036457">
    <property type="entry name" value="PPM-type-like_dom_sf"/>
</dbReference>
<organism evidence="3 4">
    <name type="scientific">Theobroma cacao</name>
    <name type="common">Cacao</name>
    <name type="synonym">Cocoa</name>
    <dbReference type="NCBI Taxonomy" id="3641"/>
    <lineage>
        <taxon>Eukaryota</taxon>
        <taxon>Viridiplantae</taxon>
        <taxon>Streptophyta</taxon>
        <taxon>Embryophyta</taxon>
        <taxon>Tracheophyta</taxon>
        <taxon>Spermatophyta</taxon>
        <taxon>Magnoliopsida</taxon>
        <taxon>eudicotyledons</taxon>
        <taxon>Gunneridae</taxon>
        <taxon>Pentapetalae</taxon>
        <taxon>rosids</taxon>
        <taxon>malvids</taxon>
        <taxon>Malvales</taxon>
        <taxon>Malvaceae</taxon>
        <taxon>Byttnerioideae</taxon>
        <taxon>Theobroma</taxon>
    </lineage>
</organism>
<dbReference type="GO" id="GO:0004722">
    <property type="term" value="F:protein serine/threonine phosphatase activity"/>
    <property type="evidence" value="ECO:0000318"/>
    <property type="project" value="GO_Central"/>
</dbReference>
<dbReference type="Pfam" id="PF00481">
    <property type="entry name" value="PP2C"/>
    <property type="match status" value="1"/>
</dbReference>
<dbReference type="GO" id="GO:0003676">
    <property type="term" value="F:nucleic acid binding"/>
    <property type="evidence" value="ECO:0007669"/>
    <property type="project" value="InterPro"/>
</dbReference>
<dbReference type="PROSITE" id="PS51746">
    <property type="entry name" value="PPM_2"/>
    <property type="match status" value="1"/>
</dbReference>
<dbReference type="InterPro" id="IPR001932">
    <property type="entry name" value="PPM-type_phosphatase-like_dom"/>
</dbReference>
<dbReference type="InterPro" id="IPR044730">
    <property type="entry name" value="RNase_H-like_dom_plant"/>
</dbReference>
<dbReference type="Gramene" id="EOY25537">
    <property type="protein sequence ID" value="EOY25537"/>
    <property type="gene ID" value="TCM_026935"/>
</dbReference>
<dbReference type="HOGENOM" id="CLU_904344_0_0_1"/>
<keyword evidence="4" id="KW-1185">Reference proteome</keyword>
<dbReference type="SUPFAM" id="SSF81606">
    <property type="entry name" value="PP2C-like"/>
    <property type="match status" value="1"/>
</dbReference>
<dbReference type="CDD" id="cd00143">
    <property type="entry name" value="PP2Cc"/>
    <property type="match status" value="1"/>
</dbReference>
<name>A0A061G8Q5_THECC</name>
<feature type="compositionally biased region" description="Basic and acidic residues" evidence="1">
    <location>
        <begin position="17"/>
        <end position="27"/>
    </location>
</feature>
<gene>
    <name evidence="3" type="ORF">TCM_026935</name>
</gene>
<dbReference type="eggNOG" id="KOG0698">
    <property type="taxonomic scope" value="Eukaryota"/>
</dbReference>
<protein>
    <submittedName>
        <fullName evidence="3">Phosphatase 2c, putative</fullName>
    </submittedName>
</protein>
<sequence>MGYSFRISLSSSLLTPHEQEEPHSSREGEEDDVEELQIPHVTHEYLRTHLFDKILRENPETSNQKSLQATNDEILEDVARSRGGSTSVTAILIDRQKRIVANVGDSRAILCRGGALKQLTTDHEPQKEKELVESRDGFVSEMPGNLAMTRAFGDGKLKEHITSEPDVRVEMIDPNADEFFIVASDGLWKVMSNEEAFDHIREFDDAQETSEELIREALARGSNSDLEVESDSLNAILWTRHHSKVPWRMKLISNAIETLSKSFRKVTFNHISREINLIADGLAKAGVLRAVNFSTFLQPPGMDPSSEA</sequence>
<dbReference type="GO" id="GO:1902531">
    <property type="term" value="P:regulation of intracellular signal transduction"/>
    <property type="evidence" value="ECO:0000318"/>
    <property type="project" value="GO_Central"/>
</dbReference>
<dbReference type="GO" id="GO:0004523">
    <property type="term" value="F:RNA-DNA hybrid ribonuclease activity"/>
    <property type="evidence" value="ECO:0007669"/>
    <property type="project" value="InterPro"/>
</dbReference>
<reference evidence="3 4" key="1">
    <citation type="journal article" date="2013" name="Genome Biol.">
        <title>The genome sequence of the most widely cultivated cacao type and its use to identify candidate genes regulating pod color.</title>
        <authorList>
            <person name="Motamayor J.C."/>
            <person name="Mockaitis K."/>
            <person name="Schmutz J."/>
            <person name="Haiminen N."/>
            <person name="Iii D.L."/>
            <person name="Cornejo O."/>
            <person name="Findley S.D."/>
            <person name="Zheng P."/>
            <person name="Utro F."/>
            <person name="Royaert S."/>
            <person name="Saski C."/>
            <person name="Jenkins J."/>
            <person name="Podicheti R."/>
            <person name="Zhao M."/>
            <person name="Scheffler B.E."/>
            <person name="Stack J.C."/>
            <person name="Feltus F.A."/>
            <person name="Mustiga G.M."/>
            <person name="Amores F."/>
            <person name="Phillips W."/>
            <person name="Marelli J.P."/>
            <person name="May G.D."/>
            <person name="Shapiro H."/>
            <person name="Ma J."/>
            <person name="Bustamante C.D."/>
            <person name="Schnell R.J."/>
            <person name="Main D."/>
            <person name="Gilbert D."/>
            <person name="Parida L."/>
            <person name="Kuhn D.N."/>
        </authorList>
    </citation>
    <scope>NUCLEOTIDE SEQUENCE [LARGE SCALE GENOMIC DNA]</scope>
    <source>
        <strain evidence="4">cv. Matina 1-6</strain>
    </source>
</reference>
<feature type="region of interest" description="Disordered" evidence="1">
    <location>
        <begin position="1"/>
        <end position="34"/>
    </location>
</feature>
<evidence type="ECO:0000313" key="3">
    <source>
        <dbReference type="EMBL" id="EOY25537.1"/>
    </source>
</evidence>
<feature type="domain" description="PPM-type phosphatase" evidence="2">
    <location>
        <begin position="6"/>
        <end position="240"/>
    </location>
</feature>
<evidence type="ECO:0000256" key="1">
    <source>
        <dbReference type="SAM" id="MobiDB-lite"/>
    </source>
</evidence>
<dbReference type="AlphaFoldDB" id="A0A061G8Q5"/>
<accession>A0A061G8Q5</accession>
<dbReference type="Proteomes" id="UP000026915">
    <property type="component" value="Chromosome 6"/>
</dbReference>
<dbReference type="InterPro" id="IPR015655">
    <property type="entry name" value="PP2C"/>
</dbReference>
<proteinExistence type="predicted"/>
<dbReference type="InParanoid" id="A0A061G8Q5"/>
<evidence type="ECO:0000259" key="2">
    <source>
        <dbReference type="PROSITE" id="PS51746"/>
    </source>
</evidence>
<dbReference type="CDD" id="cd06222">
    <property type="entry name" value="RNase_H_like"/>
    <property type="match status" value="1"/>
</dbReference>
<dbReference type="PANTHER" id="PTHR47992">
    <property type="entry name" value="PROTEIN PHOSPHATASE"/>
    <property type="match status" value="1"/>
</dbReference>
<dbReference type="EMBL" id="CM001884">
    <property type="protein sequence ID" value="EOY25537.1"/>
    <property type="molecule type" value="Genomic_DNA"/>
</dbReference>